<dbReference type="EMBL" id="JAATHJ010000025">
    <property type="protein sequence ID" value="NJP38581.1"/>
    <property type="molecule type" value="Genomic_DNA"/>
</dbReference>
<evidence type="ECO:0000256" key="1">
    <source>
        <dbReference type="SAM" id="Phobius"/>
    </source>
</evidence>
<sequence length="52" mass="5966">MLGALIFTITMFIGWTLFDYIKHKKLMKENVLSGLIASIVAGVVWYILFVIF</sequence>
<gene>
    <name evidence="2" type="ORF">HCN83_13445</name>
</gene>
<dbReference type="AlphaFoldDB" id="A0A969PUE3"/>
<protein>
    <submittedName>
        <fullName evidence="2">Uncharacterized protein</fullName>
    </submittedName>
</protein>
<proteinExistence type="predicted"/>
<keyword evidence="3" id="KW-1185">Reference proteome</keyword>
<keyword evidence="1" id="KW-0472">Membrane</keyword>
<comment type="caution">
    <text evidence="2">The sequence shown here is derived from an EMBL/GenBank/DDBJ whole genome shotgun (WGS) entry which is preliminary data.</text>
</comment>
<reference evidence="2 3" key="1">
    <citation type="submission" date="2020-03" db="EMBL/GenBank/DDBJ databases">
        <title>Assessment of the enzymatic potential of alkaline-tolerant lipase obtained from Bacillus luteus H11 (technogenic soil) for the bioremediation of saline soils contaminated with petroleum substances.</title>
        <authorList>
            <person name="Kalwasinska A."/>
        </authorList>
    </citation>
    <scope>NUCLEOTIDE SEQUENCE [LARGE SCALE GENOMIC DNA]</scope>
    <source>
        <strain evidence="2 3">H11</strain>
    </source>
</reference>
<dbReference type="RefSeq" id="WP_168008212.1">
    <property type="nucleotide sequence ID" value="NZ_JAATHJ010000025.1"/>
</dbReference>
<organism evidence="2 3">
    <name type="scientific">Alkalicoccus luteus</name>
    <dbReference type="NCBI Taxonomy" id="1237094"/>
    <lineage>
        <taxon>Bacteria</taxon>
        <taxon>Bacillati</taxon>
        <taxon>Bacillota</taxon>
        <taxon>Bacilli</taxon>
        <taxon>Bacillales</taxon>
        <taxon>Bacillaceae</taxon>
        <taxon>Alkalicoccus</taxon>
    </lineage>
</organism>
<keyword evidence="1" id="KW-0812">Transmembrane</keyword>
<name>A0A969PUE3_9BACI</name>
<keyword evidence="1" id="KW-1133">Transmembrane helix</keyword>
<evidence type="ECO:0000313" key="2">
    <source>
        <dbReference type="EMBL" id="NJP38581.1"/>
    </source>
</evidence>
<evidence type="ECO:0000313" key="3">
    <source>
        <dbReference type="Proteomes" id="UP000752012"/>
    </source>
</evidence>
<feature type="transmembrane region" description="Helical" evidence="1">
    <location>
        <begin position="31"/>
        <end position="51"/>
    </location>
</feature>
<feature type="transmembrane region" description="Helical" evidence="1">
    <location>
        <begin position="6"/>
        <end position="22"/>
    </location>
</feature>
<accession>A0A969PUE3</accession>
<dbReference type="Proteomes" id="UP000752012">
    <property type="component" value="Unassembled WGS sequence"/>
</dbReference>